<dbReference type="PROSITE" id="PS50004">
    <property type="entry name" value="C2"/>
    <property type="match status" value="1"/>
</dbReference>
<feature type="compositionally biased region" description="Polar residues" evidence="3">
    <location>
        <begin position="104"/>
        <end position="114"/>
    </location>
</feature>
<dbReference type="CDD" id="cd04013">
    <property type="entry name" value="C2_SynGAP_like"/>
    <property type="match status" value="1"/>
</dbReference>
<feature type="region of interest" description="Disordered" evidence="3">
    <location>
        <begin position="876"/>
        <end position="908"/>
    </location>
</feature>
<accession>A0A1I7S9Q5</accession>
<proteinExistence type="predicted"/>
<dbReference type="AlphaFoldDB" id="A0A1I7S9Q5"/>
<sequence>MNEVDIAFTPLEITIPSGDIRRLSSLAHLQNIAPCCSNHSNEILKSQKVLKFEENPMKLPNIYSTKTFDSTPTVNRYSTKILRSCSTTPGPSRIEIGSPKDVDNGSSNRNSTVNNRCSVHLNDYKLQYSSSSEATNSEKSESLSLQNLPEKLLEEKLKRLESESEATDIIDGVEDVDSSPNFRRLRFEDSGCSSLRNIDSTDISPEFERRSFQEASGSLEKTENGLQSRQPARVTSFRNSDDRKIIFQSSAQILKPLETTESHCENLDKKSQNEKPKKARRLVRGRIVFHQKRPNLHTSQDNMLYNGSRIPVNMPIDSYRNMHMPEFFGQSMKSSRSHESLLSFSGTNHVSDLKQPDLRIHPVHPSVLEVDNCFKVANSYYVCESPQERTRWLENMRRAINPHLDERRRTENSFQIWILEAKGIPQKRRYYCDLVLDSTLYAKTSTKTHSEHCFWGDFFDLKSLPPIRNAVINLYREQDPRKKKDHHTLIGQVTINIDQFKARQPLEKWFTVTTGQENTRSMLSKNSEPVAIRIKARYQTVDVLPLIVYNRLNNFVKLNYLCLCEHLESALGVKLKEDFATCLVKVLHRQRVVKDFLCDIIMAEVGQLDNDHLMFRGNSLATKSMEAYIKLVAADYLHNTLGKFVKSLVVNPPTCEVDPTKMSSNSTTALNANRKRLMDAVEQAWGCIVKSASIFPQQLREVFHALRRRLDEQGKGQLGDKLVSASIFLRFLCPAVLSPSLFGLVSEYPSEQAARNLTLIAKTLQTLANFTKFGGKESFMEFMNNFIIKETRPMHSFLVGISHPPLLNEKAITASNNDIDSEIDQGKELSCLHSYLEEHWTNELHEKASQIDENMGQLQAIIAEIDMCKTREYTPQSTFSSYSSRQSTSPPSDYENNVKPAPPPKRSQRQAAMNLNTVDDYVMGTAVTPESSSRSKSQQRFFYRDMSEGREGLAKRYSMPYHNIYDITPSARDGYHLYDEVSQDDLKADELTNVSLDPADDEATDSETEGHVDRRITPRKTRRKSYMTDMRIDMIDPESRRLGLPSSGYQSQNQSCYSSSSNSPNDTFGKEKSHGDSQKYSNYLKDNLSYHTATTTSCSSTSSGHNDVEDKRPYQLSRSQTGHERIPYTKTRSNYRARSVVAQLPDQEPRLSNSTSCQSINGRVAIKDEDLSLIETQKRQIDELLRENENLKRALAEHHGSHVELTARPIPNQPFSVQLSPF</sequence>
<dbReference type="InterPro" id="IPR039360">
    <property type="entry name" value="Ras_GTPase"/>
</dbReference>
<dbReference type="SUPFAM" id="SSF49562">
    <property type="entry name" value="C2 domain (Calcium/lipid-binding domain, CaLB)"/>
    <property type="match status" value="1"/>
</dbReference>
<feature type="region of interest" description="Disordered" evidence="3">
    <location>
        <begin position="213"/>
        <end position="237"/>
    </location>
</feature>
<reference evidence="7" key="1">
    <citation type="submission" date="2016-11" db="UniProtKB">
        <authorList>
            <consortium name="WormBaseParasite"/>
        </authorList>
    </citation>
    <scope>IDENTIFICATION</scope>
</reference>
<dbReference type="PROSITE" id="PS50018">
    <property type="entry name" value="RAS_GTPASE_ACTIV_2"/>
    <property type="match status" value="1"/>
</dbReference>
<dbReference type="PANTHER" id="PTHR10194">
    <property type="entry name" value="RAS GTPASE-ACTIVATING PROTEINS"/>
    <property type="match status" value="1"/>
</dbReference>
<feature type="compositionally biased region" description="Low complexity" evidence="3">
    <location>
        <begin position="876"/>
        <end position="892"/>
    </location>
</feature>
<dbReference type="PROSITE" id="PS00509">
    <property type="entry name" value="RAS_GTPASE_ACTIV_1"/>
    <property type="match status" value="1"/>
</dbReference>
<dbReference type="CDD" id="cd05136">
    <property type="entry name" value="RasGAP_DAB2IP"/>
    <property type="match status" value="1"/>
</dbReference>
<dbReference type="InterPro" id="IPR057606">
    <property type="entry name" value="SynGAP1-like_PH"/>
</dbReference>
<feature type="compositionally biased region" description="Basic and acidic residues" evidence="3">
    <location>
        <begin position="1030"/>
        <end position="1041"/>
    </location>
</feature>
<dbReference type="SUPFAM" id="SSF48350">
    <property type="entry name" value="GTPase activation domain, GAP"/>
    <property type="match status" value="1"/>
</dbReference>
<feature type="compositionally biased region" description="Acidic residues" evidence="3">
    <location>
        <begin position="998"/>
        <end position="1007"/>
    </location>
</feature>
<feature type="compositionally biased region" description="Low complexity" evidence="3">
    <location>
        <begin position="1093"/>
        <end position="1103"/>
    </location>
</feature>
<dbReference type="Gene3D" id="2.60.40.150">
    <property type="entry name" value="C2 domain"/>
    <property type="match status" value="1"/>
</dbReference>
<evidence type="ECO:0000259" key="4">
    <source>
        <dbReference type="PROSITE" id="PS50004"/>
    </source>
</evidence>
<evidence type="ECO:0000259" key="5">
    <source>
        <dbReference type="PROSITE" id="PS50018"/>
    </source>
</evidence>
<dbReference type="Gene3D" id="1.10.506.10">
    <property type="entry name" value="GTPase Activation - p120gap, domain 1"/>
    <property type="match status" value="2"/>
</dbReference>
<feature type="compositionally biased region" description="Low complexity" evidence="3">
    <location>
        <begin position="1046"/>
        <end position="1063"/>
    </location>
</feature>
<feature type="coiled-coil region" evidence="2">
    <location>
        <begin position="1167"/>
        <end position="1201"/>
    </location>
</feature>
<dbReference type="InterPro" id="IPR000008">
    <property type="entry name" value="C2_dom"/>
</dbReference>
<evidence type="ECO:0000256" key="2">
    <source>
        <dbReference type="SAM" id="Coils"/>
    </source>
</evidence>
<dbReference type="Pfam" id="PF25321">
    <property type="entry name" value="PH_RASGAP"/>
    <property type="match status" value="1"/>
</dbReference>
<evidence type="ECO:0000256" key="3">
    <source>
        <dbReference type="SAM" id="MobiDB-lite"/>
    </source>
</evidence>
<dbReference type="PANTHER" id="PTHR10194:SF60">
    <property type="entry name" value="RAS GTPASE-ACTIVATING PROTEIN RASKOL"/>
    <property type="match status" value="1"/>
</dbReference>
<protein>
    <submittedName>
        <fullName evidence="7">Ras-GAP domain-containing protein</fullName>
    </submittedName>
</protein>
<dbReference type="InterPro" id="IPR035892">
    <property type="entry name" value="C2_domain_sf"/>
</dbReference>
<feature type="region of interest" description="Disordered" evidence="3">
    <location>
        <begin position="994"/>
        <end position="1080"/>
    </location>
</feature>
<dbReference type="InterPro" id="IPR001936">
    <property type="entry name" value="RasGAP_dom"/>
</dbReference>
<dbReference type="SMART" id="SM00323">
    <property type="entry name" value="RasGAP"/>
    <property type="match status" value="1"/>
</dbReference>
<evidence type="ECO:0000256" key="1">
    <source>
        <dbReference type="ARBA" id="ARBA00022468"/>
    </source>
</evidence>
<dbReference type="WBParaSite" id="BXY_0975200.1">
    <property type="protein sequence ID" value="BXY_0975200.1"/>
    <property type="gene ID" value="BXY_0975200"/>
</dbReference>
<feature type="region of interest" description="Disordered" evidence="3">
    <location>
        <begin position="85"/>
        <end position="114"/>
    </location>
</feature>
<dbReference type="InterPro" id="IPR008936">
    <property type="entry name" value="Rho_GTPase_activation_prot"/>
</dbReference>
<keyword evidence="1" id="KW-0343">GTPase activation</keyword>
<dbReference type="Proteomes" id="UP000095284">
    <property type="component" value="Unplaced"/>
</dbReference>
<keyword evidence="2" id="KW-0175">Coiled coil</keyword>
<dbReference type="GO" id="GO:0005096">
    <property type="term" value="F:GTPase activator activity"/>
    <property type="evidence" value="ECO:0007669"/>
    <property type="project" value="UniProtKB-KW"/>
</dbReference>
<feature type="region of interest" description="Disordered" evidence="3">
    <location>
        <begin position="1093"/>
        <end position="1126"/>
    </location>
</feature>
<organism evidence="6 7">
    <name type="scientific">Bursaphelenchus xylophilus</name>
    <name type="common">Pinewood nematode worm</name>
    <name type="synonym">Aphelenchoides xylophilus</name>
    <dbReference type="NCBI Taxonomy" id="6326"/>
    <lineage>
        <taxon>Eukaryota</taxon>
        <taxon>Metazoa</taxon>
        <taxon>Ecdysozoa</taxon>
        <taxon>Nematoda</taxon>
        <taxon>Chromadorea</taxon>
        <taxon>Rhabditida</taxon>
        <taxon>Tylenchina</taxon>
        <taxon>Tylenchomorpha</taxon>
        <taxon>Aphelenchoidea</taxon>
        <taxon>Aphelenchoididae</taxon>
        <taxon>Bursaphelenchus</taxon>
    </lineage>
</organism>
<dbReference type="Pfam" id="PF00616">
    <property type="entry name" value="RasGAP"/>
    <property type="match status" value="1"/>
</dbReference>
<dbReference type="InterPro" id="IPR023152">
    <property type="entry name" value="RasGAP_CS"/>
</dbReference>
<feature type="domain" description="C2" evidence="4">
    <location>
        <begin position="392"/>
        <end position="510"/>
    </location>
</feature>
<feature type="domain" description="Ras-GAP" evidence="5">
    <location>
        <begin position="575"/>
        <end position="769"/>
    </location>
</feature>
<dbReference type="eggNOG" id="KOG3508">
    <property type="taxonomic scope" value="Eukaryota"/>
</dbReference>
<feature type="compositionally biased region" description="Basic and acidic residues" evidence="3">
    <location>
        <begin position="1068"/>
        <end position="1077"/>
    </location>
</feature>
<name>A0A1I7S9Q5_BURXY</name>
<evidence type="ECO:0000313" key="6">
    <source>
        <dbReference type="Proteomes" id="UP000095284"/>
    </source>
</evidence>
<evidence type="ECO:0000313" key="7">
    <source>
        <dbReference type="WBParaSite" id="BXY_0975200.1"/>
    </source>
</evidence>